<dbReference type="Proteomes" id="UP000228758">
    <property type="component" value="Unassembled WGS sequence"/>
</dbReference>
<evidence type="ECO:0000313" key="2">
    <source>
        <dbReference type="EMBL" id="PJJ72171.1"/>
    </source>
</evidence>
<keyword evidence="3" id="KW-1185">Reference proteome</keyword>
<feature type="region of interest" description="Disordered" evidence="1">
    <location>
        <begin position="136"/>
        <end position="157"/>
    </location>
</feature>
<accession>A0A2M9CJU6</accession>
<dbReference type="RefSeq" id="WP_170028554.1">
    <property type="nucleotide sequence ID" value="NZ_PGFF01000001.1"/>
</dbReference>
<evidence type="ECO:0000256" key="1">
    <source>
        <dbReference type="SAM" id="MobiDB-lite"/>
    </source>
</evidence>
<dbReference type="Pfam" id="PF03013">
    <property type="entry name" value="Pyr_excise"/>
    <property type="match status" value="1"/>
</dbReference>
<organism evidence="2 3">
    <name type="scientific">Diaminobutyricimonas aerilata</name>
    <dbReference type="NCBI Taxonomy" id="1162967"/>
    <lineage>
        <taxon>Bacteria</taxon>
        <taxon>Bacillati</taxon>
        <taxon>Actinomycetota</taxon>
        <taxon>Actinomycetes</taxon>
        <taxon>Micrococcales</taxon>
        <taxon>Microbacteriaceae</taxon>
        <taxon>Diaminobutyricimonas</taxon>
    </lineage>
</organism>
<gene>
    <name evidence="2" type="ORF">CLV46_1736</name>
</gene>
<proteinExistence type="predicted"/>
<name>A0A2M9CJU6_9MICO</name>
<reference evidence="2 3" key="1">
    <citation type="submission" date="2017-11" db="EMBL/GenBank/DDBJ databases">
        <title>Genomic Encyclopedia of Archaeal and Bacterial Type Strains, Phase II (KMG-II): From Individual Species to Whole Genera.</title>
        <authorList>
            <person name="Goeker M."/>
        </authorList>
    </citation>
    <scope>NUCLEOTIDE SEQUENCE [LARGE SCALE GENOMIC DNA]</scope>
    <source>
        <strain evidence="2 3">DSM 27393</strain>
    </source>
</reference>
<protein>
    <recommendedName>
        <fullName evidence="4">Pyrimidine dimer DNA glycosylase /DNA-(Apurinic or apyrimidinic site) lyase</fullName>
    </recommendedName>
</protein>
<sequence>MQTFLPYPEFDRSAAVLDRARLGKQRVEALQVLRALTVPGYGWRHHPVAKMWRGHLPALVKYSLVVTDEWIRQGHSDTVRPVVLAFAPEVEALQQAELDMPPWIGDEEFHLSHRSNLIRKDPELYGPLFPGVPDDLPYKWPPAPDGTTNPDGSDRLP</sequence>
<dbReference type="AlphaFoldDB" id="A0A2M9CJU6"/>
<dbReference type="NCBIfam" id="NF038085">
    <property type="entry name" value="MSMEG_6728_fam"/>
    <property type="match status" value="1"/>
</dbReference>
<comment type="caution">
    <text evidence="2">The sequence shown here is derived from an EMBL/GenBank/DDBJ whole genome shotgun (WGS) entry which is preliminary data.</text>
</comment>
<dbReference type="EMBL" id="PGFF01000001">
    <property type="protein sequence ID" value="PJJ72171.1"/>
    <property type="molecule type" value="Genomic_DNA"/>
</dbReference>
<evidence type="ECO:0008006" key="4">
    <source>
        <dbReference type="Google" id="ProtNLM"/>
    </source>
</evidence>
<dbReference type="InterPro" id="IPR004260">
    <property type="entry name" value="Pyr-dimer_DNA_glycosylase"/>
</dbReference>
<evidence type="ECO:0000313" key="3">
    <source>
        <dbReference type="Proteomes" id="UP000228758"/>
    </source>
</evidence>